<dbReference type="InterPro" id="IPR001849">
    <property type="entry name" value="PH_domain"/>
</dbReference>
<keyword evidence="5" id="KW-0677">Repeat</keyword>
<feature type="region of interest" description="Disordered" evidence="7">
    <location>
        <begin position="242"/>
        <end position="262"/>
    </location>
</feature>
<dbReference type="PANTHER" id="PTHR23180:SF160">
    <property type="entry name" value="ADP-RIBOSYLATION FACTOR GTPASE-ACTIVATING PROTEIN EFFECTOR PROTEIN 1"/>
    <property type="match status" value="1"/>
</dbReference>
<dbReference type="Pfam" id="PF16746">
    <property type="entry name" value="BAR_3"/>
    <property type="match status" value="1"/>
</dbReference>
<keyword evidence="1 5" id="KW-0479">Metal-binding</keyword>
<evidence type="ECO:0000256" key="4">
    <source>
        <dbReference type="PROSITE-ProRule" id="PRU00288"/>
    </source>
</evidence>
<dbReference type="GO" id="GO:0005768">
    <property type="term" value="C:endosome"/>
    <property type="evidence" value="ECO:0007669"/>
    <property type="project" value="TreeGrafter"/>
</dbReference>
<keyword evidence="11" id="KW-1185">Reference proteome</keyword>
<dbReference type="PANTHER" id="PTHR23180">
    <property type="entry name" value="CENTAURIN/ARF"/>
    <property type="match status" value="1"/>
</dbReference>
<dbReference type="PROSITE" id="PS50115">
    <property type="entry name" value="ARFGAP"/>
    <property type="match status" value="1"/>
</dbReference>
<evidence type="ECO:0000313" key="10">
    <source>
        <dbReference type="EMBL" id="KAE9971533.1"/>
    </source>
</evidence>
<evidence type="ECO:0000259" key="9">
    <source>
        <dbReference type="PROSITE" id="PS50115"/>
    </source>
</evidence>
<dbReference type="AlphaFoldDB" id="A0A8H3UL47"/>
<organism evidence="10 11">
    <name type="scientific">Venturia inaequalis</name>
    <name type="common">Apple scab fungus</name>
    <dbReference type="NCBI Taxonomy" id="5025"/>
    <lineage>
        <taxon>Eukaryota</taxon>
        <taxon>Fungi</taxon>
        <taxon>Dikarya</taxon>
        <taxon>Ascomycota</taxon>
        <taxon>Pezizomycotina</taxon>
        <taxon>Dothideomycetes</taxon>
        <taxon>Pleosporomycetidae</taxon>
        <taxon>Venturiales</taxon>
        <taxon>Venturiaceae</taxon>
        <taxon>Venturia</taxon>
    </lineage>
</organism>
<dbReference type="GO" id="GO:0005096">
    <property type="term" value="F:GTPase activator activity"/>
    <property type="evidence" value="ECO:0007669"/>
    <property type="project" value="UniProtKB-KW"/>
</dbReference>
<dbReference type="PROSITE" id="PS50003">
    <property type="entry name" value="PH_DOMAIN"/>
    <property type="match status" value="1"/>
</dbReference>
<sequence length="1137" mass="125150">MGQVSSRPGDEGSPLYLRDQARFSIASLTITNSRNRTLLSISPNAQPATRYTAKRDAHDDLPVDFIQDPESGTASIPPSFLLRLSNDDDLIFNFTFVQRQIVSAPLGTPAPVDTTVNGLTFLTAPTGRELDNLVTKELQADPNFHKTNPNVQFIGDYNTSGSASVQYLWTWKWKPPRVTENRGGGWRNCCSFVEYDQRNHRLTPLASFTFWVQNSQRPLVSSNSPSPRLEIANMHKLRVPSAQSIESRVSDSDTGGENKDVLRESPTIEPIPEDGLGLIPMATISTVTTKVDCGRPGEDVTQVDDGPLFRATMKSMEQRTGSMRARWKKVLRRAESAVEAQAAVNDSMSGLMEALRDASSSNSNAVQPAIEHYFDKIAKEILGYEKQNAVNLQKMIIEPISKLYNVDIKQAENKKRDFEEESKEYYQYVSRYLGQRQDSLKEKKRAATDEKYQKKKRDFELKRFDYSSFMQDLHGGRKDQEVLSNLTKYADAQAKGYLSTASKIEALLPQLEALNTEVKEADKEFRLHRTEREEKRRALEKSGGFPEPDRGSVSHIAPSTPSSYTRSGGTELTRAGSTVLRNTNTASAAGAAQGPTSPTATSVPFSAVSAPQPAMLSSSPSQSNKFKGFRDLEEKDHSAQVTTDANGLQKGKEGLVWALSRPGSHADPKGLNKQAWHKFWIVLDQGKLSEYTGWKEKLDLHMDPIDLRIASVREARNAERRFCFEIVTPQFTRVYQSQSEEDMRNWINSINNALQSAVEGRGFGESQPRASSGSINRDIASVLTGKSASTSGHRSGHGNSKAVGRHATVNDRPAYKIEVSEGSQKLLQQIRDCDAGNRYCADCNSDNKVDWVSINLGIVICIECSGIHRSLGTHISKVRSLTLDPNAFTMDVVEILLTVGNRVSNMIWEARLPDTALKPSPQGTREQRLRFITAKYVDRAYVQPISATLSHYPTPDETLLASIKKNDIQNVIYALALKANPNVHDRSRNTHAVFLALAAADPASPSSRSSPAASPNPSRTSTSASIRKPFHVAELLILNGADPPITEASPIPLSHAARLYLETKHEQKSGRKPQGVNLEDGGVGHGGDTLTALPSIPPGSNSGGGGLNRDSDRERLRKRVSASGRLVKPLGSPGGMF</sequence>
<dbReference type="FunFam" id="1.20.1270.60:FF:000051">
    <property type="entry name" value="ARF GTPase activator (Csx2)"/>
    <property type="match status" value="1"/>
</dbReference>
<feature type="region of interest" description="Disordered" evidence="7">
    <location>
        <begin position="1002"/>
        <end position="1025"/>
    </location>
</feature>
<dbReference type="Gene3D" id="1.20.1270.60">
    <property type="entry name" value="Arfaptin homology (AH) domain/BAR domain"/>
    <property type="match status" value="1"/>
</dbReference>
<dbReference type="InterPro" id="IPR011993">
    <property type="entry name" value="PH-like_dom_sf"/>
</dbReference>
<evidence type="ECO:0000256" key="1">
    <source>
        <dbReference type="ARBA" id="ARBA00022723"/>
    </source>
</evidence>
<keyword evidence="5" id="KW-0963">Cytoplasm</keyword>
<dbReference type="InterPro" id="IPR038508">
    <property type="entry name" value="ArfGAP_dom_sf"/>
</dbReference>
<evidence type="ECO:0000256" key="6">
    <source>
        <dbReference type="SAM" id="Coils"/>
    </source>
</evidence>
<feature type="region of interest" description="Disordered" evidence="7">
    <location>
        <begin position="525"/>
        <end position="571"/>
    </location>
</feature>
<gene>
    <name evidence="10" type="ORF">EG327_009833</name>
</gene>
<dbReference type="GO" id="GO:0005802">
    <property type="term" value="C:trans-Golgi network"/>
    <property type="evidence" value="ECO:0007669"/>
    <property type="project" value="TreeGrafter"/>
</dbReference>
<keyword evidence="6" id="KW-0175">Coiled coil</keyword>
<dbReference type="CDD" id="cd08204">
    <property type="entry name" value="ArfGap"/>
    <property type="match status" value="1"/>
</dbReference>
<name>A0A8H3UL47_VENIN</name>
<dbReference type="InterPro" id="IPR045258">
    <property type="entry name" value="ACAP1/2/3-like"/>
</dbReference>
<comment type="function">
    <text evidence="5">GTPase-activating protein for the ADP ribosylation factor family.</text>
</comment>
<feature type="compositionally biased region" description="Basic and acidic residues" evidence="7">
    <location>
        <begin position="525"/>
        <end position="540"/>
    </location>
</feature>
<feature type="domain" description="Arf-GAP" evidence="9">
    <location>
        <begin position="824"/>
        <end position="949"/>
    </location>
</feature>
<dbReference type="FunFam" id="1.10.220.150:FF:000017">
    <property type="entry name" value="ARF GTPase activator (Csx2), putative"/>
    <property type="match status" value="1"/>
</dbReference>
<keyword evidence="2 4" id="KW-0863">Zinc-finger</keyword>
<protein>
    <recommendedName>
        <fullName evidence="5">ADP-ribosylation factor GTPase-activating protein</fullName>
    </recommendedName>
</protein>
<dbReference type="FunFam" id="2.30.29.30:FF:000252">
    <property type="entry name" value="ARF GTPase activator (Csx2)"/>
    <property type="match status" value="1"/>
</dbReference>
<feature type="compositionally biased region" description="Basic and acidic residues" evidence="7">
    <location>
        <begin position="248"/>
        <end position="262"/>
    </location>
</feature>
<dbReference type="Proteomes" id="UP000490939">
    <property type="component" value="Unassembled WGS sequence"/>
</dbReference>
<comment type="caution">
    <text evidence="10">The sequence shown here is derived from an EMBL/GenBank/DDBJ whole genome shotgun (WGS) entry which is preliminary data.</text>
</comment>
<evidence type="ECO:0000256" key="3">
    <source>
        <dbReference type="ARBA" id="ARBA00022833"/>
    </source>
</evidence>
<evidence type="ECO:0000259" key="8">
    <source>
        <dbReference type="PROSITE" id="PS50003"/>
    </source>
</evidence>
<dbReference type="InterPro" id="IPR027267">
    <property type="entry name" value="AH/BAR_dom_sf"/>
</dbReference>
<feature type="coiled-coil region" evidence="6">
    <location>
        <begin position="401"/>
        <end position="428"/>
    </location>
</feature>
<dbReference type="InterPro" id="IPR004148">
    <property type="entry name" value="BAR_dom"/>
</dbReference>
<keyword evidence="5" id="KW-0343">GTPase activation</keyword>
<reference evidence="10 11" key="1">
    <citation type="submission" date="2019-07" db="EMBL/GenBank/DDBJ databases">
        <title>Venturia inaequalis Genome Resource.</title>
        <authorList>
            <person name="Lichtner F.J."/>
        </authorList>
    </citation>
    <scope>NUCLEOTIDE SEQUENCE [LARGE SCALE GENOMIC DNA]</scope>
    <source>
        <strain evidence="10 11">DMI_063113</strain>
    </source>
</reference>
<dbReference type="SUPFAM" id="SSF57863">
    <property type="entry name" value="ArfGap/RecO-like zinc finger"/>
    <property type="match status" value="1"/>
</dbReference>
<keyword evidence="3 5" id="KW-0862">Zinc</keyword>
<keyword evidence="5" id="KW-0040">ANK repeat</keyword>
<evidence type="ECO:0000313" key="11">
    <source>
        <dbReference type="Proteomes" id="UP000490939"/>
    </source>
</evidence>
<dbReference type="InterPro" id="IPR001164">
    <property type="entry name" value="ArfGAP_dom"/>
</dbReference>
<dbReference type="SUPFAM" id="SSF103657">
    <property type="entry name" value="BAR/IMD domain-like"/>
    <property type="match status" value="1"/>
</dbReference>
<dbReference type="SMART" id="SM00233">
    <property type="entry name" value="PH"/>
    <property type="match status" value="1"/>
</dbReference>
<feature type="compositionally biased region" description="Polar residues" evidence="7">
    <location>
        <begin position="557"/>
        <end position="571"/>
    </location>
</feature>
<evidence type="ECO:0000256" key="5">
    <source>
        <dbReference type="RuleBase" id="RU369028"/>
    </source>
</evidence>
<dbReference type="CDD" id="cd07608">
    <property type="entry name" value="BAR_ArfGAP_fungi"/>
    <property type="match status" value="1"/>
</dbReference>
<feature type="region of interest" description="Disordered" evidence="7">
    <location>
        <begin position="1064"/>
        <end position="1137"/>
    </location>
</feature>
<feature type="domain" description="PH" evidence="8">
    <location>
        <begin position="649"/>
        <end position="755"/>
    </location>
</feature>
<dbReference type="GO" id="GO:0008270">
    <property type="term" value="F:zinc ion binding"/>
    <property type="evidence" value="ECO:0007669"/>
    <property type="project" value="UniProtKB-KW"/>
</dbReference>
<dbReference type="Pfam" id="PF01412">
    <property type="entry name" value="ArfGap"/>
    <property type="match status" value="1"/>
</dbReference>
<dbReference type="InterPro" id="IPR037278">
    <property type="entry name" value="ARFGAP/RecO"/>
</dbReference>
<dbReference type="SMART" id="SM00105">
    <property type="entry name" value="ArfGap"/>
    <property type="match status" value="1"/>
</dbReference>
<dbReference type="Pfam" id="PF00169">
    <property type="entry name" value="PH"/>
    <property type="match status" value="1"/>
</dbReference>
<comment type="subcellular location">
    <subcellularLocation>
        <location evidence="5">Cytoplasm</location>
    </subcellularLocation>
</comment>
<dbReference type="OrthoDB" id="10266696at2759"/>
<proteinExistence type="predicted"/>
<evidence type="ECO:0000256" key="2">
    <source>
        <dbReference type="ARBA" id="ARBA00022771"/>
    </source>
</evidence>
<dbReference type="EMBL" id="WNWR01000672">
    <property type="protein sequence ID" value="KAE9971533.1"/>
    <property type="molecule type" value="Genomic_DNA"/>
</dbReference>
<dbReference type="GO" id="GO:0006891">
    <property type="term" value="P:intra-Golgi vesicle-mediated transport"/>
    <property type="evidence" value="ECO:0007669"/>
    <property type="project" value="TreeGrafter"/>
</dbReference>
<dbReference type="SUPFAM" id="SSF50729">
    <property type="entry name" value="PH domain-like"/>
    <property type="match status" value="1"/>
</dbReference>
<accession>A0A8H3UL47</accession>
<dbReference type="Gene3D" id="1.10.220.150">
    <property type="entry name" value="Arf GTPase activating protein"/>
    <property type="match status" value="1"/>
</dbReference>
<evidence type="ECO:0000256" key="7">
    <source>
        <dbReference type="SAM" id="MobiDB-lite"/>
    </source>
</evidence>
<dbReference type="Gene3D" id="2.30.29.30">
    <property type="entry name" value="Pleckstrin-homology domain (PH domain)/Phosphotyrosine-binding domain (PTB)"/>
    <property type="match status" value="1"/>
</dbReference>